<organism evidence="1 2">
    <name type="scientific">Ambispora leptoticha</name>
    <dbReference type="NCBI Taxonomy" id="144679"/>
    <lineage>
        <taxon>Eukaryota</taxon>
        <taxon>Fungi</taxon>
        <taxon>Fungi incertae sedis</taxon>
        <taxon>Mucoromycota</taxon>
        <taxon>Glomeromycotina</taxon>
        <taxon>Glomeromycetes</taxon>
        <taxon>Archaeosporales</taxon>
        <taxon>Ambisporaceae</taxon>
        <taxon>Ambispora</taxon>
    </lineage>
</organism>
<name>A0A9N9IT15_9GLOM</name>
<evidence type="ECO:0000313" key="1">
    <source>
        <dbReference type="EMBL" id="CAG8747561.1"/>
    </source>
</evidence>
<keyword evidence="2" id="KW-1185">Reference proteome</keyword>
<accession>A0A9N9IT15</accession>
<evidence type="ECO:0000313" key="2">
    <source>
        <dbReference type="Proteomes" id="UP000789508"/>
    </source>
</evidence>
<dbReference type="EMBL" id="CAJVPS010038693">
    <property type="protein sequence ID" value="CAG8747561.1"/>
    <property type="molecule type" value="Genomic_DNA"/>
</dbReference>
<proteinExistence type="predicted"/>
<protein>
    <submittedName>
        <fullName evidence="1">8260_t:CDS:1</fullName>
    </submittedName>
</protein>
<sequence length="176" mass="20008">NEINQNLPNAPVLDNDRVQTESNFSHSLDYNPISQWQNVEQVAVCNGCKNQNTRCYPPILTPIPSEIEEVPMMHRRYLSPVHMNCSLGRAAGTNHYTNYRHLEGLIGITHNYRSLQLYSGSIGAYLNSNELSNWFHNSLIPTSDWLKQNNNLIRQYQSNLITTCPSPESIVPVSLP</sequence>
<dbReference type="AlphaFoldDB" id="A0A9N9IT15"/>
<dbReference type="OrthoDB" id="2440770at2759"/>
<dbReference type="Proteomes" id="UP000789508">
    <property type="component" value="Unassembled WGS sequence"/>
</dbReference>
<gene>
    <name evidence="1" type="ORF">ALEPTO_LOCUS13178</name>
</gene>
<reference evidence="1" key="1">
    <citation type="submission" date="2021-06" db="EMBL/GenBank/DDBJ databases">
        <authorList>
            <person name="Kallberg Y."/>
            <person name="Tangrot J."/>
            <person name="Rosling A."/>
        </authorList>
    </citation>
    <scope>NUCLEOTIDE SEQUENCE</scope>
    <source>
        <strain evidence="1">FL130A</strain>
    </source>
</reference>
<feature type="non-terminal residue" evidence="1">
    <location>
        <position position="1"/>
    </location>
</feature>
<comment type="caution">
    <text evidence="1">The sequence shown here is derived from an EMBL/GenBank/DDBJ whole genome shotgun (WGS) entry which is preliminary data.</text>
</comment>